<feature type="transmembrane region" description="Helical" evidence="12">
    <location>
        <begin position="135"/>
        <end position="157"/>
    </location>
</feature>
<evidence type="ECO:0000256" key="6">
    <source>
        <dbReference type="ARBA" id="ARBA00022989"/>
    </source>
</evidence>
<gene>
    <name evidence="14" type="ORF">VP01_379g9</name>
</gene>
<dbReference type="AlphaFoldDB" id="A0A0L6UUA1"/>
<sequence>MAPRVLPPSRLAGEQRKYEKETYKQQEWDESRVPLTPNTDRRSPIVANFVPPHYHRNLTERSRLQGLMGGSDLSSRHSNKDDWDAPASRLSFNSNAPIPEIPQSTTKFNIQRGLILDSFASRFKSWMVNEGSRKIFVWTWIFIHIITFVFAFLNFQLKDNLTQARATFSVTYPIARASALVLHVDVAFILIPICRNFITLLRRSALNQVIPFEKNITFHKFTGFALAFFSAIHIAAHMVNFAQLAVKTQTGIVGFIGANFLTGPGATGWIMTISLGIIVWYAREKPRRAQFERFWYSHHLFIVFFSAWQLHGMFCMIQPDRPPYCSFNQIGVFWKYWLVGGTIFLWERVLREIRSRHKTYISKVIQHPSNVCEVQIKKEKTTTRAGQYIFLNCPEVSYWQWHPFTLTSAPEEDYISVHIRCVGDFTTEFAEALGCDFSRNNNSSKEKKTKGAAPKVLPPATNRVLPRVMVDGPFGSASEDVFKFEVVMLVGGGIGVTPFASVLKSIWYKLNFPSASKQGTPIRLQKVYFFWVCRDFDSFEWFKSLLSAIEEQDVDGRVELHTYITQKLKDDDIHNIIVSDVGGQRDAITQLRSPTHYGRPNWDRIFNSVREKHPATDVGVFFCGPGPLGHSLHLQCNKWTGGSDNDTRFFWGKENF</sequence>
<dbReference type="Gene3D" id="3.40.50.80">
    <property type="entry name" value="Nucleotide-binding domain of ferredoxin-NADP reductase (FNR) module"/>
    <property type="match status" value="1"/>
</dbReference>
<comment type="subcellular location">
    <subcellularLocation>
        <location evidence="1">Membrane</location>
        <topology evidence="1">Multi-pass membrane protein</topology>
    </subcellularLocation>
</comment>
<dbReference type="PROSITE" id="PS51384">
    <property type="entry name" value="FAD_FR"/>
    <property type="match status" value="1"/>
</dbReference>
<keyword evidence="5" id="KW-0249">Electron transport</keyword>
<dbReference type="GO" id="GO:0046872">
    <property type="term" value="F:metal ion binding"/>
    <property type="evidence" value="ECO:0007669"/>
    <property type="project" value="UniProtKB-KW"/>
</dbReference>
<dbReference type="SUPFAM" id="SSF52343">
    <property type="entry name" value="Ferredoxin reductase-like, C-terminal NADP-linked domain"/>
    <property type="match status" value="1"/>
</dbReference>
<evidence type="ECO:0000256" key="8">
    <source>
        <dbReference type="ARBA" id="ARBA00023004"/>
    </source>
</evidence>
<dbReference type="GO" id="GO:0016175">
    <property type="term" value="F:superoxide-generating NAD(P)H oxidase activity"/>
    <property type="evidence" value="ECO:0007669"/>
    <property type="project" value="TreeGrafter"/>
</dbReference>
<keyword evidence="6 12" id="KW-1133">Transmembrane helix</keyword>
<dbReference type="SFLD" id="SFLDG01169">
    <property type="entry name" value="NADPH_oxidase_subgroup_(NOX)"/>
    <property type="match status" value="1"/>
</dbReference>
<organism evidence="14 15">
    <name type="scientific">Puccinia sorghi</name>
    <dbReference type="NCBI Taxonomy" id="27349"/>
    <lineage>
        <taxon>Eukaryota</taxon>
        <taxon>Fungi</taxon>
        <taxon>Dikarya</taxon>
        <taxon>Basidiomycota</taxon>
        <taxon>Pucciniomycotina</taxon>
        <taxon>Pucciniomycetes</taxon>
        <taxon>Pucciniales</taxon>
        <taxon>Pucciniaceae</taxon>
        <taxon>Puccinia</taxon>
    </lineage>
</organism>
<dbReference type="GO" id="GO:0042554">
    <property type="term" value="P:superoxide anion generation"/>
    <property type="evidence" value="ECO:0007669"/>
    <property type="project" value="TreeGrafter"/>
</dbReference>
<keyword evidence="9" id="KW-0813">Transport</keyword>
<keyword evidence="4" id="KW-0479">Metal-binding</keyword>
<dbReference type="Gene3D" id="2.40.30.10">
    <property type="entry name" value="Translation factors"/>
    <property type="match status" value="1"/>
</dbReference>
<keyword evidence="8" id="KW-0408">Iron</keyword>
<dbReference type="InterPro" id="IPR050369">
    <property type="entry name" value="RBOH/FRE"/>
</dbReference>
<keyword evidence="15" id="KW-1185">Reference proteome</keyword>
<accession>A0A0L6UUA1</accession>
<keyword evidence="3 12" id="KW-0812">Transmembrane</keyword>
<dbReference type="PANTHER" id="PTHR11972">
    <property type="entry name" value="NADPH OXIDASE"/>
    <property type="match status" value="1"/>
</dbReference>
<dbReference type="GO" id="GO:0043020">
    <property type="term" value="C:NADPH oxidase complex"/>
    <property type="evidence" value="ECO:0007669"/>
    <property type="project" value="TreeGrafter"/>
</dbReference>
<dbReference type="STRING" id="27349.A0A0L6UUA1"/>
<feature type="domain" description="FAD-binding FR-type" evidence="13">
    <location>
        <begin position="354"/>
        <end position="480"/>
    </location>
</feature>
<dbReference type="FunFam" id="2.40.30.10:FF:000103">
    <property type="entry name" value="NADPH oxidase 2"/>
    <property type="match status" value="1"/>
</dbReference>
<reference evidence="14 15" key="1">
    <citation type="submission" date="2015-08" db="EMBL/GenBank/DDBJ databases">
        <title>Next Generation Sequencing and Analysis of the Genome of Puccinia sorghi L Schw, the Causal Agent of Maize Common Rust.</title>
        <authorList>
            <person name="Rochi L."/>
            <person name="Burguener G."/>
            <person name="Darino M."/>
            <person name="Turjanski A."/>
            <person name="Kreff E."/>
            <person name="Dieguez M.J."/>
            <person name="Sacco F."/>
        </authorList>
    </citation>
    <scope>NUCLEOTIDE SEQUENCE [LARGE SCALE GENOMIC DNA]</scope>
    <source>
        <strain evidence="14 15">RO10H11247</strain>
    </source>
</reference>
<dbReference type="SFLD" id="SFLDS00052">
    <property type="entry name" value="Ferric_Reductase_Domain"/>
    <property type="match status" value="1"/>
</dbReference>
<dbReference type="CDD" id="cd06186">
    <property type="entry name" value="NOX_Duox_like_FAD_NADP"/>
    <property type="match status" value="1"/>
</dbReference>
<keyword evidence="9" id="KW-0406">Ion transport</keyword>
<dbReference type="EMBL" id="LAVV01008834">
    <property type="protein sequence ID" value="KNZ51822.1"/>
    <property type="molecule type" value="Genomic_DNA"/>
</dbReference>
<keyword evidence="10 12" id="KW-0472">Membrane</keyword>
<dbReference type="Pfam" id="PF08030">
    <property type="entry name" value="NAD_binding_6"/>
    <property type="match status" value="1"/>
</dbReference>
<dbReference type="InterPro" id="IPR017927">
    <property type="entry name" value="FAD-bd_FR_type"/>
</dbReference>
<dbReference type="InterPro" id="IPR013121">
    <property type="entry name" value="Fe_red_NAD-bd_6"/>
</dbReference>
<dbReference type="InterPro" id="IPR039261">
    <property type="entry name" value="FNR_nucleotide-bd"/>
</dbReference>
<evidence type="ECO:0000256" key="1">
    <source>
        <dbReference type="ARBA" id="ARBA00004141"/>
    </source>
</evidence>
<feature type="compositionally biased region" description="Basic and acidic residues" evidence="11">
    <location>
        <begin position="13"/>
        <end position="32"/>
    </location>
</feature>
<feature type="transmembrane region" description="Helical" evidence="12">
    <location>
        <begin position="252"/>
        <end position="282"/>
    </location>
</feature>
<dbReference type="InterPro" id="IPR013130">
    <property type="entry name" value="Fe3_Rdtase_TM_dom"/>
</dbReference>
<dbReference type="InterPro" id="IPR017938">
    <property type="entry name" value="Riboflavin_synthase-like_b-brl"/>
</dbReference>
<dbReference type="GO" id="GO:0006952">
    <property type="term" value="P:defense response"/>
    <property type="evidence" value="ECO:0007669"/>
    <property type="project" value="TreeGrafter"/>
</dbReference>
<dbReference type="PRINTS" id="PR00466">
    <property type="entry name" value="GP91PHOX"/>
</dbReference>
<dbReference type="Proteomes" id="UP000037035">
    <property type="component" value="Unassembled WGS sequence"/>
</dbReference>
<evidence type="ECO:0000256" key="11">
    <source>
        <dbReference type="SAM" id="MobiDB-lite"/>
    </source>
</evidence>
<keyword evidence="2" id="KW-0349">Heme</keyword>
<keyword evidence="7" id="KW-0560">Oxidoreductase</keyword>
<dbReference type="OrthoDB" id="167398at2759"/>
<evidence type="ECO:0000259" key="13">
    <source>
        <dbReference type="PROSITE" id="PS51384"/>
    </source>
</evidence>
<feature type="transmembrane region" description="Helical" evidence="12">
    <location>
        <begin position="221"/>
        <end position="246"/>
    </location>
</feature>
<dbReference type="GO" id="GO:0006811">
    <property type="term" value="P:monoatomic ion transport"/>
    <property type="evidence" value="ECO:0007669"/>
    <property type="project" value="UniProtKB-KW"/>
</dbReference>
<evidence type="ECO:0000256" key="5">
    <source>
        <dbReference type="ARBA" id="ARBA00022982"/>
    </source>
</evidence>
<dbReference type="SFLD" id="SFLDG01168">
    <property type="entry name" value="Ferric_reductase_subgroup_(FRE"/>
    <property type="match status" value="1"/>
</dbReference>
<evidence type="ECO:0000256" key="4">
    <source>
        <dbReference type="ARBA" id="ARBA00022723"/>
    </source>
</evidence>
<feature type="transmembrane region" description="Helical" evidence="12">
    <location>
        <begin position="294"/>
        <end position="314"/>
    </location>
</feature>
<dbReference type="VEuPathDB" id="FungiDB:VP01_379g9"/>
<feature type="transmembrane region" description="Helical" evidence="12">
    <location>
        <begin position="326"/>
        <end position="346"/>
    </location>
</feature>
<dbReference type="Pfam" id="PF08022">
    <property type="entry name" value="FAD_binding_8"/>
    <property type="match status" value="1"/>
</dbReference>
<evidence type="ECO:0000313" key="15">
    <source>
        <dbReference type="Proteomes" id="UP000037035"/>
    </source>
</evidence>
<protein>
    <submittedName>
        <fullName evidence="14">NADPH oxidase</fullName>
    </submittedName>
</protein>
<evidence type="ECO:0000256" key="2">
    <source>
        <dbReference type="ARBA" id="ARBA00022617"/>
    </source>
</evidence>
<dbReference type="Pfam" id="PF01794">
    <property type="entry name" value="Ferric_reduct"/>
    <property type="match status" value="1"/>
</dbReference>
<evidence type="ECO:0000256" key="10">
    <source>
        <dbReference type="ARBA" id="ARBA00023136"/>
    </source>
</evidence>
<evidence type="ECO:0000256" key="7">
    <source>
        <dbReference type="ARBA" id="ARBA00023002"/>
    </source>
</evidence>
<dbReference type="SUPFAM" id="SSF63380">
    <property type="entry name" value="Riboflavin synthase domain-like"/>
    <property type="match status" value="1"/>
</dbReference>
<proteinExistence type="predicted"/>
<feature type="transmembrane region" description="Helical" evidence="12">
    <location>
        <begin position="177"/>
        <end position="201"/>
    </location>
</feature>
<evidence type="ECO:0000313" key="14">
    <source>
        <dbReference type="EMBL" id="KNZ51822.1"/>
    </source>
</evidence>
<evidence type="ECO:0000256" key="3">
    <source>
        <dbReference type="ARBA" id="ARBA00022692"/>
    </source>
</evidence>
<feature type="region of interest" description="Disordered" evidence="11">
    <location>
        <begin position="1"/>
        <end position="46"/>
    </location>
</feature>
<dbReference type="FunFam" id="3.40.50.80:FF:000004">
    <property type="entry name" value="NADPH oxidase isoform 2"/>
    <property type="match status" value="1"/>
</dbReference>
<dbReference type="InterPro" id="IPR013112">
    <property type="entry name" value="FAD-bd_8"/>
</dbReference>
<dbReference type="InterPro" id="IPR000778">
    <property type="entry name" value="Cyt_b245_heavy_chain"/>
</dbReference>
<dbReference type="PANTHER" id="PTHR11972:SF153">
    <property type="entry name" value="SUPEROXIDE-GENERATING NADPH OXIDASE HEAVY CHAIN SUBUNIT A"/>
    <property type="match status" value="1"/>
</dbReference>
<comment type="caution">
    <text evidence="14">The sequence shown here is derived from an EMBL/GenBank/DDBJ whole genome shotgun (WGS) entry which is preliminary data.</text>
</comment>
<evidence type="ECO:0000256" key="9">
    <source>
        <dbReference type="ARBA" id="ARBA00023065"/>
    </source>
</evidence>
<evidence type="ECO:0000256" key="12">
    <source>
        <dbReference type="SAM" id="Phobius"/>
    </source>
</evidence>
<name>A0A0L6UUA1_9BASI</name>